<comment type="caution">
    <text evidence="1">The sequence shown here is derived from an EMBL/GenBank/DDBJ whole genome shotgun (WGS) entry which is preliminary data.</text>
</comment>
<evidence type="ECO:0000313" key="2">
    <source>
        <dbReference type="Proteomes" id="UP000240535"/>
    </source>
</evidence>
<dbReference type="Proteomes" id="UP000240535">
    <property type="component" value="Unassembled WGS sequence"/>
</dbReference>
<evidence type="ECO:0008006" key="3">
    <source>
        <dbReference type="Google" id="ProtNLM"/>
    </source>
</evidence>
<gene>
    <name evidence="1" type="ORF">CQ405_04090</name>
</gene>
<evidence type="ECO:0000313" key="1">
    <source>
        <dbReference type="EMBL" id="PSM52243.1"/>
    </source>
</evidence>
<dbReference type="RefSeq" id="WP_106870907.1">
    <property type="nucleotide sequence ID" value="NZ_CP053841.1"/>
</dbReference>
<keyword evidence="2" id="KW-1185">Reference proteome</keyword>
<proteinExistence type="predicted"/>
<name>A0A2P8R170_9BACT</name>
<accession>A0A2P8R170</accession>
<dbReference type="AlphaFoldDB" id="A0A2P8R170"/>
<sequence>MNIAFSKISKEPISFELKVDNLIFKGNLKRIDSKLVNCKGVIFGTFEHICDSCGSDLNININENIALIISDGIYKDSKESLEDVMEFFDNNINIKDILHSEVEAYKSDYFYCDNCKIYKGEK</sequence>
<reference evidence="2" key="1">
    <citation type="submission" date="2017-10" db="EMBL/GenBank/DDBJ databases">
        <title>Campylobacter species from seals.</title>
        <authorList>
            <person name="Gilbert M.J."/>
            <person name="Zomer A.L."/>
            <person name="Timmerman A.J."/>
            <person name="Duim B."/>
            <person name="Wagenaar J.A."/>
        </authorList>
    </citation>
    <scope>NUCLEOTIDE SEQUENCE [LARGE SCALE GENOMIC DNA]</scope>
    <source>
        <strain evidence="2">17S00004-5</strain>
    </source>
</reference>
<dbReference type="EMBL" id="PDHH01000003">
    <property type="protein sequence ID" value="PSM52243.1"/>
    <property type="molecule type" value="Genomic_DNA"/>
</dbReference>
<protein>
    <recommendedName>
        <fullName evidence="3">DUF177 domain-containing protein</fullName>
    </recommendedName>
</protein>
<organism evidence="1 2">
    <name type="scientific">Campylobacter blaseri</name>
    <dbReference type="NCBI Taxonomy" id="2042961"/>
    <lineage>
        <taxon>Bacteria</taxon>
        <taxon>Pseudomonadati</taxon>
        <taxon>Campylobacterota</taxon>
        <taxon>Epsilonproteobacteria</taxon>
        <taxon>Campylobacterales</taxon>
        <taxon>Campylobacteraceae</taxon>
        <taxon>Campylobacter</taxon>
    </lineage>
</organism>
<dbReference type="OrthoDB" id="5361472at2"/>